<dbReference type="EMBL" id="CAUJNA010003293">
    <property type="protein sequence ID" value="CAJ1398170.1"/>
    <property type="molecule type" value="Genomic_DNA"/>
</dbReference>
<gene>
    <name evidence="2" type="ORF">EVOR1521_LOCUS22029</name>
</gene>
<dbReference type="PANTHER" id="PTHR43358:SF4">
    <property type="entry name" value="ALPHA_BETA HYDROLASE FOLD-1 DOMAIN-CONTAINING PROTEIN"/>
    <property type="match status" value="1"/>
</dbReference>
<keyword evidence="3" id="KW-1185">Reference proteome</keyword>
<dbReference type="Gene3D" id="3.40.50.1820">
    <property type="entry name" value="alpha/beta hydrolase"/>
    <property type="match status" value="1"/>
</dbReference>
<evidence type="ECO:0000313" key="3">
    <source>
        <dbReference type="Proteomes" id="UP001178507"/>
    </source>
</evidence>
<dbReference type="AlphaFoldDB" id="A0AA36J211"/>
<feature type="domain" description="AB hydrolase-1" evidence="1">
    <location>
        <begin position="48"/>
        <end position="256"/>
    </location>
</feature>
<dbReference type="SUPFAM" id="SSF53474">
    <property type="entry name" value="alpha/beta-Hydrolases"/>
    <property type="match status" value="1"/>
</dbReference>
<evidence type="ECO:0000313" key="2">
    <source>
        <dbReference type="EMBL" id="CAJ1398170.1"/>
    </source>
</evidence>
<dbReference type="Pfam" id="PF12697">
    <property type="entry name" value="Abhydrolase_6"/>
    <property type="match status" value="1"/>
</dbReference>
<dbReference type="InterPro" id="IPR029058">
    <property type="entry name" value="AB_hydrolase_fold"/>
</dbReference>
<sequence length="277" mass="29631">MPYEEVQFFTEDGISLTGWFIPQSSGGRASRRVVVCCHPYNNSKSNLLGVARGLWDRRYSVFMFDFRSFADTKTQQSVGFLEQRDCRSAILAAKGRAPEDAKVALVGASMGGAVALMVGHEEGAAGGVVGVATDCAFGQLTAVPGPRNSLGARLEGRVMATVRFPRPLAAAAVQLADWLNPWCYGYALSEVSPVTAVAREGADVPLLLIHADHDEVVPVSQAHAIYSAASCAQKDLVVMQHCHHVGCFFQDRARYVKLLADFFDSAFAAAEGSVGTG</sequence>
<protein>
    <recommendedName>
        <fullName evidence="1">AB hydrolase-1 domain-containing protein</fullName>
    </recommendedName>
</protein>
<reference evidence="2" key="1">
    <citation type="submission" date="2023-08" db="EMBL/GenBank/DDBJ databases">
        <authorList>
            <person name="Chen Y."/>
            <person name="Shah S."/>
            <person name="Dougan E. K."/>
            <person name="Thang M."/>
            <person name="Chan C."/>
        </authorList>
    </citation>
    <scope>NUCLEOTIDE SEQUENCE</scope>
</reference>
<dbReference type="PANTHER" id="PTHR43358">
    <property type="entry name" value="ALPHA/BETA-HYDROLASE"/>
    <property type="match status" value="1"/>
</dbReference>
<organism evidence="2 3">
    <name type="scientific">Effrenium voratum</name>
    <dbReference type="NCBI Taxonomy" id="2562239"/>
    <lineage>
        <taxon>Eukaryota</taxon>
        <taxon>Sar</taxon>
        <taxon>Alveolata</taxon>
        <taxon>Dinophyceae</taxon>
        <taxon>Suessiales</taxon>
        <taxon>Symbiodiniaceae</taxon>
        <taxon>Effrenium</taxon>
    </lineage>
</organism>
<evidence type="ECO:0000259" key="1">
    <source>
        <dbReference type="Pfam" id="PF12697"/>
    </source>
</evidence>
<dbReference type="InterPro" id="IPR052920">
    <property type="entry name" value="DNA-binding_regulatory"/>
</dbReference>
<dbReference type="Proteomes" id="UP001178507">
    <property type="component" value="Unassembled WGS sequence"/>
</dbReference>
<comment type="caution">
    <text evidence="2">The sequence shown here is derived from an EMBL/GenBank/DDBJ whole genome shotgun (WGS) entry which is preliminary data.</text>
</comment>
<accession>A0AA36J211</accession>
<name>A0AA36J211_9DINO</name>
<proteinExistence type="predicted"/>
<dbReference type="InterPro" id="IPR000073">
    <property type="entry name" value="AB_hydrolase_1"/>
</dbReference>